<keyword evidence="3" id="KW-0378">Hydrolase</keyword>
<evidence type="ECO:0000313" key="6">
    <source>
        <dbReference type="EMBL" id="GKV14504.1"/>
    </source>
</evidence>
<dbReference type="InterPro" id="IPR003653">
    <property type="entry name" value="Peptidase_C48_C"/>
</dbReference>
<keyword evidence="2" id="KW-0645">Protease</keyword>
<sequence>MLHLDSLGLHSSSLVFYNIRSFLEEEWNYLKQEVAPSDLPIGDKVWSQLPSRINEKKIQVPQQKNDSDCGLFVLYFMKRFIEEAPERLRKRDLVMFGKSWFIPEEASGLRRKIRNILIEQFQSAATEYPSFRTF</sequence>
<comment type="caution">
    <text evidence="6">The sequence shown here is derived from an EMBL/GenBank/DDBJ whole genome shotgun (WGS) entry which is preliminary data.</text>
</comment>
<dbReference type="InterPro" id="IPR038765">
    <property type="entry name" value="Papain-like_cys_pep_sf"/>
</dbReference>
<dbReference type="EMBL" id="BPVZ01000041">
    <property type="protein sequence ID" value="GKV14504.1"/>
    <property type="molecule type" value="Genomic_DNA"/>
</dbReference>
<evidence type="ECO:0000313" key="7">
    <source>
        <dbReference type="Proteomes" id="UP001054252"/>
    </source>
</evidence>
<evidence type="ECO:0000256" key="4">
    <source>
        <dbReference type="ARBA" id="ARBA00022807"/>
    </source>
</evidence>
<dbReference type="GO" id="GO:0006508">
    <property type="term" value="P:proteolysis"/>
    <property type="evidence" value="ECO:0007669"/>
    <property type="project" value="UniProtKB-KW"/>
</dbReference>
<feature type="domain" description="Ubiquitin-like protease family profile" evidence="5">
    <location>
        <begin position="1"/>
        <end position="80"/>
    </location>
</feature>
<gene>
    <name evidence="6" type="ORF">SLEP1_g25368</name>
</gene>
<dbReference type="GO" id="GO:0008234">
    <property type="term" value="F:cysteine-type peptidase activity"/>
    <property type="evidence" value="ECO:0007669"/>
    <property type="project" value="UniProtKB-KW"/>
</dbReference>
<name>A0AAV5JSZ6_9ROSI</name>
<dbReference type="PANTHER" id="PTHR46915">
    <property type="entry name" value="UBIQUITIN-LIKE PROTEASE 4-RELATED"/>
    <property type="match status" value="1"/>
</dbReference>
<dbReference type="AlphaFoldDB" id="A0AAV5JSZ6"/>
<dbReference type="PROSITE" id="PS50600">
    <property type="entry name" value="ULP_PROTEASE"/>
    <property type="match status" value="1"/>
</dbReference>
<evidence type="ECO:0000256" key="3">
    <source>
        <dbReference type="ARBA" id="ARBA00022801"/>
    </source>
</evidence>
<organism evidence="6 7">
    <name type="scientific">Rubroshorea leprosula</name>
    <dbReference type="NCBI Taxonomy" id="152421"/>
    <lineage>
        <taxon>Eukaryota</taxon>
        <taxon>Viridiplantae</taxon>
        <taxon>Streptophyta</taxon>
        <taxon>Embryophyta</taxon>
        <taxon>Tracheophyta</taxon>
        <taxon>Spermatophyta</taxon>
        <taxon>Magnoliopsida</taxon>
        <taxon>eudicotyledons</taxon>
        <taxon>Gunneridae</taxon>
        <taxon>Pentapetalae</taxon>
        <taxon>rosids</taxon>
        <taxon>malvids</taxon>
        <taxon>Malvales</taxon>
        <taxon>Dipterocarpaceae</taxon>
        <taxon>Rubroshorea</taxon>
    </lineage>
</organism>
<comment type="similarity">
    <text evidence="1">Belongs to the peptidase C48 family.</text>
</comment>
<evidence type="ECO:0000256" key="1">
    <source>
        <dbReference type="ARBA" id="ARBA00005234"/>
    </source>
</evidence>
<proteinExistence type="inferred from homology"/>
<accession>A0AAV5JSZ6</accession>
<dbReference type="Pfam" id="PF02902">
    <property type="entry name" value="Peptidase_C48"/>
    <property type="match status" value="1"/>
</dbReference>
<dbReference type="GO" id="GO:0016926">
    <property type="term" value="P:protein desumoylation"/>
    <property type="evidence" value="ECO:0007669"/>
    <property type="project" value="UniProtKB-ARBA"/>
</dbReference>
<keyword evidence="7" id="KW-1185">Reference proteome</keyword>
<evidence type="ECO:0000256" key="2">
    <source>
        <dbReference type="ARBA" id="ARBA00022670"/>
    </source>
</evidence>
<protein>
    <recommendedName>
        <fullName evidence="5">Ubiquitin-like protease family profile domain-containing protein</fullName>
    </recommendedName>
</protein>
<keyword evidence="4" id="KW-0788">Thiol protease</keyword>
<dbReference type="SUPFAM" id="SSF54001">
    <property type="entry name" value="Cysteine proteinases"/>
    <property type="match status" value="1"/>
</dbReference>
<dbReference type="PANTHER" id="PTHR46915:SF2">
    <property type="entry name" value="UBIQUITIN-LIKE PROTEASE 4"/>
    <property type="match status" value="1"/>
</dbReference>
<reference evidence="6 7" key="1">
    <citation type="journal article" date="2021" name="Commun. Biol.">
        <title>The genome of Shorea leprosula (Dipterocarpaceae) highlights the ecological relevance of drought in aseasonal tropical rainforests.</title>
        <authorList>
            <person name="Ng K.K.S."/>
            <person name="Kobayashi M.J."/>
            <person name="Fawcett J.A."/>
            <person name="Hatakeyama M."/>
            <person name="Paape T."/>
            <person name="Ng C.H."/>
            <person name="Ang C.C."/>
            <person name="Tnah L.H."/>
            <person name="Lee C.T."/>
            <person name="Nishiyama T."/>
            <person name="Sese J."/>
            <person name="O'Brien M.J."/>
            <person name="Copetti D."/>
            <person name="Mohd Noor M.I."/>
            <person name="Ong R.C."/>
            <person name="Putra M."/>
            <person name="Sireger I.Z."/>
            <person name="Indrioko S."/>
            <person name="Kosugi Y."/>
            <person name="Izuno A."/>
            <person name="Isagi Y."/>
            <person name="Lee S.L."/>
            <person name="Shimizu K.K."/>
        </authorList>
    </citation>
    <scope>NUCLEOTIDE SEQUENCE [LARGE SCALE GENOMIC DNA]</scope>
    <source>
        <strain evidence="6">214</strain>
    </source>
</reference>
<dbReference type="Proteomes" id="UP001054252">
    <property type="component" value="Unassembled WGS sequence"/>
</dbReference>
<evidence type="ECO:0000259" key="5">
    <source>
        <dbReference type="PROSITE" id="PS50600"/>
    </source>
</evidence>
<dbReference type="Gene3D" id="1.10.418.20">
    <property type="match status" value="1"/>
</dbReference>